<name>A0A5B7HU54_PORTR</name>
<proteinExistence type="predicted"/>
<organism evidence="2 3">
    <name type="scientific">Portunus trituberculatus</name>
    <name type="common">Swimming crab</name>
    <name type="synonym">Neptunus trituberculatus</name>
    <dbReference type="NCBI Taxonomy" id="210409"/>
    <lineage>
        <taxon>Eukaryota</taxon>
        <taxon>Metazoa</taxon>
        <taxon>Ecdysozoa</taxon>
        <taxon>Arthropoda</taxon>
        <taxon>Crustacea</taxon>
        <taxon>Multicrustacea</taxon>
        <taxon>Malacostraca</taxon>
        <taxon>Eumalacostraca</taxon>
        <taxon>Eucarida</taxon>
        <taxon>Decapoda</taxon>
        <taxon>Pleocyemata</taxon>
        <taxon>Brachyura</taxon>
        <taxon>Eubrachyura</taxon>
        <taxon>Portunoidea</taxon>
        <taxon>Portunidae</taxon>
        <taxon>Portuninae</taxon>
        <taxon>Portunus</taxon>
    </lineage>
</organism>
<feature type="region of interest" description="Disordered" evidence="1">
    <location>
        <begin position="1"/>
        <end position="22"/>
    </location>
</feature>
<comment type="caution">
    <text evidence="2">The sequence shown here is derived from an EMBL/GenBank/DDBJ whole genome shotgun (WGS) entry which is preliminary data.</text>
</comment>
<dbReference type="AlphaFoldDB" id="A0A5B7HU54"/>
<dbReference type="EMBL" id="VSRR010036555">
    <property type="protein sequence ID" value="MPC73315.1"/>
    <property type="molecule type" value="Genomic_DNA"/>
</dbReference>
<accession>A0A5B7HU54</accession>
<evidence type="ECO:0000256" key="1">
    <source>
        <dbReference type="SAM" id="MobiDB-lite"/>
    </source>
</evidence>
<gene>
    <name evidence="2" type="ORF">E2C01_067639</name>
</gene>
<evidence type="ECO:0000313" key="3">
    <source>
        <dbReference type="Proteomes" id="UP000324222"/>
    </source>
</evidence>
<sequence>MSLGGYWKSVSGKKEDDSSGLEDLLVESSPTFTAMVDLSVRSFQKPMVQWYRTPTPLLLGMQRSEVSATTPRYPLNQFEGHGMDILGDSTTALPSVLPCMTSTHACHREVGCEDGYRREE</sequence>
<evidence type="ECO:0000313" key="2">
    <source>
        <dbReference type="EMBL" id="MPC73315.1"/>
    </source>
</evidence>
<protein>
    <submittedName>
        <fullName evidence="2">Uncharacterized protein</fullName>
    </submittedName>
</protein>
<keyword evidence="3" id="KW-1185">Reference proteome</keyword>
<dbReference type="Proteomes" id="UP000324222">
    <property type="component" value="Unassembled WGS sequence"/>
</dbReference>
<reference evidence="2 3" key="1">
    <citation type="submission" date="2019-05" db="EMBL/GenBank/DDBJ databases">
        <title>Another draft genome of Portunus trituberculatus and its Hox gene families provides insights of decapod evolution.</title>
        <authorList>
            <person name="Jeong J.-H."/>
            <person name="Song I."/>
            <person name="Kim S."/>
            <person name="Choi T."/>
            <person name="Kim D."/>
            <person name="Ryu S."/>
            <person name="Kim W."/>
        </authorList>
    </citation>
    <scope>NUCLEOTIDE SEQUENCE [LARGE SCALE GENOMIC DNA]</scope>
    <source>
        <tissue evidence="2">Muscle</tissue>
    </source>
</reference>